<feature type="compositionally biased region" description="Low complexity" evidence="1">
    <location>
        <begin position="66"/>
        <end position="77"/>
    </location>
</feature>
<proteinExistence type="predicted"/>
<name>A0A5N5V2D2_MYCPH</name>
<evidence type="ECO:0000313" key="4">
    <source>
        <dbReference type="Proteomes" id="UP000325690"/>
    </source>
</evidence>
<dbReference type="GeneID" id="74304496"/>
<dbReference type="AlphaFoldDB" id="A0A5N5V2D2"/>
<evidence type="ECO:0000256" key="2">
    <source>
        <dbReference type="SAM" id="Phobius"/>
    </source>
</evidence>
<dbReference type="EMBL" id="ANBP01000014">
    <property type="protein sequence ID" value="KAB7756053.1"/>
    <property type="molecule type" value="Genomic_DNA"/>
</dbReference>
<accession>A0A5N5V2D2</accession>
<keyword evidence="4" id="KW-1185">Reference proteome</keyword>
<dbReference type="RefSeq" id="WP_061482446.1">
    <property type="nucleotide sequence ID" value="NZ_ANBO01000011.1"/>
</dbReference>
<sequence length="91" mass="9469">MTTITLATTLLAQTRDTGPDFGKASPIGLLVVVLLLIAVFLLVRSMNKQLRKVPESFDSPEQPAVGTDTGTETGTETGPREADGPSGGPES</sequence>
<feature type="region of interest" description="Disordered" evidence="1">
    <location>
        <begin position="51"/>
        <end position="91"/>
    </location>
</feature>
<keyword evidence="2" id="KW-1133">Transmembrane helix</keyword>
<protein>
    <submittedName>
        <fullName evidence="3">Uncharacterized protein</fullName>
    </submittedName>
</protein>
<dbReference type="Proteomes" id="UP000325690">
    <property type="component" value="Unassembled WGS sequence"/>
</dbReference>
<feature type="transmembrane region" description="Helical" evidence="2">
    <location>
        <begin position="24"/>
        <end position="43"/>
    </location>
</feature>
<evidence type="ECO:0000313" key="3">
    <source>
        <dbReference type="EMBL" id="KAB7756053.1"/>
    </source>
</evidence>
<organism evidence="3 4">
    <name type="scientific">Mycolicibacterium phlei DSM 43239 = CCUG 21000</name>
    <dbReference type="NCBI Taxonomy" id="1226750"/>
    <lineage>
        <taxon>Bacteria</taxon>
        <taxon>Bacillati</taxon>
        <taxon>Actinomycetota</taxon>
        <taxon>Actinomycetes</taxon>
        <taxon>Mycobacteriales</taxon>
        <taxon>Mycobacteriaceae</taxon>
        <taxon>Mycolicibacterium</taxon>
    </lineage>
</organism>
<evidence type="ECO:0000256" key="1">
    <source>
        <dbReference type="SAM" id="MobiDB-lite"/>
    </source>
</evidence>
<gene>
    <name evidence="3" type="ORF">MPHL21000_12380</name>
</gene>
<comment type="caution">
    <text evidence="3">The sequence shown here is derived from an EMBL/GenBank/DDBJ whole genome shotgun (WGS) entry which is preliminary data.</text>
</comment>
<reference evidence="3 4" key="1">
    <citation type="submission" date="2012-10" db="EMBL/GenBank/DDBJ databases">
        <title>The draft sequence of the Mycobacterium pheli genome.</title>
        <authorList>
            <person name="Pettersson B.M.F."/>
            <person name="Das S."/>
            <person name="Dasgupta S."/>
            <person name="Bhattacharya A."/>
            <person name="Kirsebom L.A."/>
        </authorList>
    </citation>
    <scope>NUCLEOTIDE SEQUENCE [LARGE SCALE GENOMIC DNA]</scope>
    <source>
        <strain evidence="3 4">CCUG 21000</strain>
    </source>
</reference>
<keyword evidence="2" id="KW-0812">Transmembrane</keyword>
<keyword evidence="2" id="KW-0472">Membrane</keyword>